<organism evidence="6 7">
    <name type="scientific">Paenibacillus paeoniae</name>
    <dbReference type="NCBI Taxonomy" id="2292705"/>
    <lineage>
        <taxon>Bacteria</taxon>
        <taxon>Bacillati</taxon>
        <taxon>Bacillota</taxon>
        <taxon>Bacilli</taxon>
        <taxon>Bacillales</taxon>
        <taxon>Paenibacillaceae</taxon>
        <taxon>Paenibacillus</taxon>
    </lineage>
</organism>
<evidence type="ECO:0000313" key="7">
    <source>
        <dbReference type="Proteomes" id="UP000261905"/>
    </source>
</evidence>
<comment type="catalytic activity">
    <reaction evidence="1">
        <text>Hydrolyzes the link between N-acetylmuramoyl residues and L-amino acid residues in certain cell-wall glycopeptides.</text>
        <dbReference type="EC" id="3.5.1.28"/>
    </reaction>
</comment>
<dbReference type="EMBL" id="QUBQ01000001">
    <property type="protein sequence ID" value="REK76292.1"/>
    <property type="molecule type" value="Genomic_DNA"/>
</dbReference>
<comment type="caution">
    <text evidence="6">The sequence shown here is derived from an EMBL/GenBank/DDBJ whole genome shotgun (WGS) entry which is preliminary data.</text>
</comment>
<dbReference type="PANTHER" id="PTHR30417:SF1">
    <property type="entry name" value="N-ACETYLMURAMOYL-L-ALANINE AMIDASE AMID"/>
    <property type="match status" value="1"/>
</dbReference>
<dbReference type="AlphaFoldDB" id="A0A371PJB0"/>
<evidence type="ECO:0000256" key="2">
    <source>
        <dbReference type="ARBA" id="ARBA00011901"/>
    </source>
</evidence>
<sequence>MSRSRKDNLMTYQIVERLLTPNKFSRPKLPIRTMKGIVIHWVANPMTSAKNNRDFFESRKGGLKSYGSAHEIIDLDGSVYVCIPKNEIAYHVGSNLPYTTGVTQIYTSLTWDKLNTNSSRHTKPYPNNCTYGIETTHLDRDGRMTDATYDTLVERCADLCKEFKLNPMTDIYLHQEVVGWKDCHRWFVNHPLEWIKFKQKVQEISNEDEPMTKVEKEEFDKLKSIVEKQTSIITALHKTIKELQDKDIMKEVPDWSRQAVEAAERARLIDTPANGSYDFYRLLTILWRRGII</sequence>
<reference evidence="6 7" key="1">
    <citation type="submission" date="2018-08" db="EMBL/GenBank/DDBJ databases">
        <title>Paenibacillus sp. M4BSY-1, whole genome shotgun sequence.</title>
        <authorList>
            <person name="Tuo L."/>
        </authorList>
    </citation>
    <scope>NUCLEOTIDE SEQUENCE [LARGE SCALE GENOMIC DNA]</scope>
    <source>
        <strain evidence="6 7">M4BSY-1</strain>
    </source>
</reference>
<dbReference type="InterPro" id="IPR002502">
    <property type="entry name" value="Amidase_domain"/>
</dbReference>
<dbReference type="Gene3D" id="3.40.80.10">
    <property type="entry name" value="Peptidoglycan recognition protein-like"/>
    <property type="match status" value="1"/>
</dbReference>
<protein>
    <recommendedName>
        <fullName evidence="2">N-acetylmuramoyl-L-alanine amidase</fullName>
        <ecNumber evidence="2">3.5.1.28</ecNumber>
    </recommendedName>
</protein>
<dbReference type="SMART" id="SM00644">
    <property type="entry name" value="Ami_2"/>
    <property type="match status" value="1"/>
</dbReference>
<dbReference type="EC" id="3.5.1.28" evidence="2"/>
<dbReference type="InterPro" id="IPR051206">
    <property type="entry name" value="NAMLAA_amidase_2"/>
</dbReference>
<gene>
    <name evidence="6" type="ORF">DX130_04400</name>
</gene>
<accession>A0A371PJB0</accession>
<dbReference type="PANTHER" id="PTHR30417">
    <property type="entry name" value="N-ACETYLMURAMOYL-L-ALANINE AMIDASE AMID"/>
    <property type="match status" value="1"/>
</dbReference>
<evidence type="ECO:0000256" key="1">
    <source>
        <dbReference type="ARBA" id="ARBA00001561"/>
    </source>
</evidence>
<keyword evidence="7" id="KW-1185">Reference proteome</keyword>
<evidence type="ECO:0000256" key="4">
    <source>
        <dbReference type="ARBA" id="ARBA00023316"/>
    </source>
</evidence>
<keyword evidence="3" id="KW-0378">Hydrolase</keyword>
<dbReference type="CDD" id="cd06583">
    <property type="entry name" value="PGRP"/>
    <property type="match status" value="1"/>
</dbReference>
<dbReference type="GO" id="GO:0071555">
    <property type="term" value="P:cell wall organization"/>
    <property type="evidence" value="ECO:0007669"/>
    <property type="project" value="UniProtKB-KW"/>
</dbReference>
<dbReference type="Pfam" id="PF01510">
    <property type="entry name" value="Amidase_2"/>
    <property type="match status" value="1"/>
</dbReference>
<evidence type="ECO:0000259" key="5">
    <source>
        <dbReference type="SMART" id="SM00644"/>
    </source>
</evidence>
<keyword evidence="4" id="KW-0961">Cell wall biogenesis/degradation</keyword>
<feature type="domain" description="N-acetylmuramoyl-L-alanine amidase" evidence="5">
    <location>
        <begin position="24"/>
        <end position="184"/>
    </location>
</feature>
<dbReference type="GO" id="GO:0008745">
    <property type="term" value="F:N-acetylmuramoyl-L-alanine amidase activity"/>
    <property type="evidence" value="ECO:0007669"/>
    <property type="project" value="UniProtKB-EC"/>
</dbReference>
<dbReference type="SUPFAM" id="SSF55846">
    <property type="entry name" value="N-acetylmuramoyl-L-alanine amidase-like"/>
    <property type="match status" value="1"/>
</dbReference>
<dbReference type="Proteomes" id="UP000261905">
    <property type="component" value="Unassembled WGS sequence"/>
</dbReference>
<proteinExistence type="predicted"/>
<evidence type="ECO:0000313" key="6">
    <source>
        <dbReference type="EMBL" id="REK76292.1"/>
    </source>
</evidence>
<dbReference type="GO" id="GO:0009254">
    <property type="term" value="P:peptidoglycan turnover"/>
    <property type="evidence" value="ECO:0007669"/>
    <property type="project" value="TreeGrafter"/>
</dbReference>
<name>A0A371PJB0_9BACL</name>
<dbReference type="GO" id="GO:0009253">
    <property type="term" value="P:peptidoglycan catabolic process"/>
    <property type="evidence" value="ECO:0007669"/>
    <property type="project" value="InterPro"/>
</dbReference>
<dbReference type="InterPro" id="IPR036505">
    <property type="entry name" value="Amidase/PGRP_sf"/>
</dbReference>
<evidence type="ECO:0000256" key="3">
    <source>
        <dbReference type="ARBA" id="ARBA00022801"/>
    </source>
</evidence>